<dbReference type="OrthoDB" id="9816550at2"/>
<feature type="domain" description="GH26" evidence="7">
    <location>
        <begin position="9"/>
        <end position="322"/>
    </location>
</feature>
<dbReference type="Proteomes" id="UP000247781">
    <property type="component" value="Unassembled WGS sequence"/>
</dbReference>
<reference evidence="9" key="1">
    <citation type="submission" date="2018-05" db="EMBL/GenBank/DDBJ databases">
        <authorList>
            <person name="Deangelis K."/>
            <person name="Huntemann M."/>
            <person name="Clum A."/>
            <person name="Pillay M."/>
            <person name="Palaniappan K."/>
            <person name="Varghese N."/>
            <person name="Mikhailova N."/>
            <person name="Stamatis D."/>
            <person name="Reddy T."/>
            <person name="Daum C."/>
            <person name="Shapiro N."/>
            <person name="Ivanova N."/>
            <person name="Kyrpides N."/>
            <person name="Woyke T."/>
        </authorList>
    </citation>
    <scope>NUCLEOTIDE SEQUENCE [LARGE SCALE GENOMIC DNA]</scope>
    <source>
        <strain evidence="9">GAS496</strain>
    </source>
</reference>
<dbReference type="PROSITE" id="PS51764">
    <property type="entry name" value="GH26"/>
    <property type="match status" value="1"/>
</dbReference>
<feature type="region of interest" description="Disordered" evidence="5">
    <location>
        <begin position="300"/>
        <end position="322"/>
    </location>
</feature>
<keyword evidence="2 4" id="KW-0378">Hydrolase</keyword>
<dbReference type="Pfam" id="PF02156">
    <property type="entry name" value="Glyco_hydro_26"/>
    <property type="match status" value="1"/>
</dbReference>
<comment type="caution">
    <text evidence="8">The sequence shown here is derived from an EMBL/GenBank/DDBJ whole genome shotgun (WGS) entry which is preliminary data.</text>
</comment>
<dbReference type="InterPro" id="IPR017853">
    <property type="entry name" value="GH"/>
</dbReference>
<dbReference type="InterPro" id="IPR022790">
    <property type="entry name" value="GH26_dom"/>
</dbReference>
<organism evidence="8 9">
    <name type="scientific">Mycolicibacterium moriokaense</name>
    <dbReference type="NCBI Taxonomy" id="39691"/>
    <lineage>
        <taxon>Bacteria</taxon>
        <taxon>Bacillati</taxon>
        <taxon>Actinomycetota</taxon>
        <taxon>Actinomycetes</taxon>
        <taxon>Mycobacteriales</taxon>
        <taxon>Mycobacteriaceae</taxon>
        <taxon>Mycolicibacterium</taxon>
    </lineage>
</organism>
<sequence>MPNSVRTGMSRRAVIASLSLGALALVAASNACRSEHQPRVFGLAANGIDDAAVKQAEATAQSLGKRLDVLTVYDAFVRQAPLPTELLDRITALGTVPMMTWEPWDPADGATQPLYSAAQIAGGRYDAYVASWAKQAAAYNRHFLIRFAHEMNGNWYPWSVGQSGTTPEDYVAAYRRVRRIFTDSGATQVQWVWSPNVIIDGNSDVVTRCYPGDEYIDIVGLDGYNFGDDPGHRWRSPTDLFGPTVKLVAGMAPRKPLWITEAGCSDRGGDKATWIADLIKFLKSTKVEGLVWFEANKEGEPDWRLTSSPETSAAAKQALSDW</sequence>
<feature type="signal peptide" evidence="6">
    <location>
        <begin position="1"/>
        <end position="24"/>
    </location>
</feature>
<dbReference type="EMBL" id="QJJU01000050">
    <property type="protein sequence ID" value="PXW96898.1"/>
    <property type="molecule type" value="Genomic_DNA"/>
</dbReference>
<reference evidence="8 9" key="2">
    <citation type="submission" date="2018-06" db="EMBL/GenBank/DDBJ databases">
        <title>Sequencing of bacterial isolates from soil warming experiment in Harvard Forest, Massachusetts, USA.</title>
        <authorList>
            <person name="Deangelis K.PhD."/>
        </authorList>
    </citation>
    <scope>NUCLEOTIDE SEQUENCE [LARGE SCALE GENOMIC DNA]</scope>
    <source>
        <strain evidence="8 9">GAS496</strain>
    </source>
</reference>
<evidence type="ECO:0000256" key="3">
    <source>
        <dbReference type="ARBA" id="ARBA00023295"/>
    </source>
</evidence>
<evidence type="ECO:0000259" key="7">
    <source>
        <dbReference type="PROSITE" id="PS51764"/>
    </source>
</evidence>
<evidence type="ECO:0000256" key="1">
    <source>
        <dbReference type="ARBA" id="ARBA00007754"/>
    </source>
</evidence>
<keyword evidence="6" id="KW-0732">Signal</keyword>
<dbReference type="GO" id="GO:0016985">
    <property type="term" value="F:mannan endo-1,4-beta-mannosidase activity"/>
    <property type="evidence" value="ECO:0007669"/>
    <property type="project" value="InterPro"/>
</dbReference>
<proteinExistence type="inferred from homology"/>
<accession>A0A318H1J1</accession>
<evidence type="ECO:0000313" key="8">
    <source>
        <dbReference type="EMBL" id="PXW96898.1"/>
    </source>
</evidence>
<evidence type="ECO:0000256" key="2">
    <source>
        <dbReference type="ARBA" id="ARBA00022801"/>
    </source>
</evidence>
<keyword evidence="9" id="KW-1185">Reference proteome</keyword>
<name>A0A318H1J1_9MYCO</name>
<gene>
    <name evidence="8" type="ORF">C8E89_1508</name>
</gene>
<feature type="active site" description="Nucleophile" evidence="4">
    <location>
        <position position="261"/>
    </location>
</feature>
<dbReference type="Gene3D" id="3.20.20.80">
    <property type="entry name" value="Glycosidases"/>
    <property type="match status" value="1"/>
</dbReference>
<feature type="chain" id="PRO_5038450462" evidence="6">
    <location>
        <begin position="25"/>
        <end position="322"/>
    </location>
</feature>
<evidence type="ECO:0000313" key="9">
    <source>
        <dbReference type="Proteomes" id="UP000247781"/>
    </source>
</evidence>
<dbReference type="PANTHER" id="PTHR40079:SF4">
    <property type="entry name" value="GH26 DOMAIN-CONTAINING PROTEIN-RELATED"/>
    <property type="match status" value="1"/>
</dbReference>
<evidence type="ECO:0000256" key="5">
    <source>
        <dbReference type="SAM" id="MobiDB-lite"/>
    </source>
</evidence>
<dbReference type="GO" id="GO:0006080">
    <property type="term" value="P:substituted mannan metabolic process"/>
    <property type="evidence" value="ECO:0007669"/>
    <property type="project" value="InterPro"/>
</dbReference>
<dbReference type="InterPro" id="IPR000805">
    <property type="entry name" value="Glyco_hydro_26"/>
</dbReference>
<feature type="active site" description="Proton donor" evidence="4">
    <location>
        <position position="150"/>
    </location>
</feature>
<dbReference type="SUPFAM" id="SSF51445">
    <property type="entry name" value="(Trans)glycosidases"/>
    <property type="match status" value="1"/>
</dbReference>
<dbReference type="PANTHER" id="PTHR40079">
    <property type="entry name" value="MANNAN ENDO-1,4-BETA-MANNOSIDASE E-RELATED"/>
    <property type="match status" value="1"/>
</dbReference>
<evidence type="ECO:0000256" key="4">
    <source>
        <dbReference type="PROSITE-ProRule" id="PRU01100"/>
    </source>
</evidence>
<comment type="similarity">
    <text evidence="1 4">Belongs to the glycosyl hydrolase 26 family.</text>
</comment>
<evidence type="ECO:0000256" key="6">
    <source>
        <dbReference type="SAM" id="SignalP"/>
    </source>
</evidence>
<keyword evidence="3 4" id="KW-0326">Glycosidase</keyword>
<dbReference type="AlphaFoldDB" id="A0A318H1J1"/>
<protein>
    <submittedName>
        <fullName evidence="8">Glycosyl hydrolase family 26</fullName>
    </submittedName>
</protein>